<evidence type="ECO:0000256" key="8">
    <source>
        <dbReference type="ARBA" id="ARBA00022741"/>
    </source>
</evidence>
<dbReference type="GO" id="GO:0046983">
    <property type="term" value="F:protein dimerization activity"/>
    <property type="evidence" value="ECO:0007669"/>
    <property type="project" value="UniProtKB-UniRule"/>
</dbReference>
<dbReference type="SMART" id="SM00304">
    <property type="entry name" value="HAMP"/>
    <property type="match status" value="1"/>
</dbReference>
<proteinExistence type="predicted"/>
<evidence type="ECO:0000256" key="3">
    <source>
        <dbReference type="ARBA" id="ARBA00022475"/>
    </source>
</evidence>
<dbReference type="GO" id="GO:0000155">
    <property type="term" value="F:phosphorelay sensor kinase activity"/>
    <property type="evidence" value="ECO:0007669"/>
    <property type="project" value="UniProtKB-UniRule"/>
</dbReference>
<dbReference type="Gene3D" id="1.20.5.1930">
    <property type="match status" value="1"/>
</dbReference>
<dbReference type="Pfam" id="PF01590">
    <property type="entry name" value="GAF"/>
    <property type="match status" value="1"/>
</dbReference>
<evidence type="ECO:0000256" key="9">
    <source>
        <dbReference type="ARBA" id="ARBA00022777"/>
    </source>
</evidence>
<dbReference type="EC" id="2.7.13.3" evidence="14"/>
<dbReference type="InterPro" id="IPR029016">
    <property type="entry name" value="GAF-like_dom_sf"/>
</dbReference>
<keyword evidence="7 16" id="KW-0812">Transmembrane</keyword>
<accession>A0AAW4XXA3</accession>
<dbReference type="InterPro" id="IPR011712">
    <property type="entry name" value="Sig_transdc_His_kin_sub3_dim/P"/>
</dbReference>
<dbReference type="PANTHER" id="PTHR24421:SF10">
    <property type="entry name" value="NITRATE_NITRITE SENSOR PROTEIN NARQ"/>
    <property type="match status" value="1"/>
</dbReference>
<keyword evidence="9 14" id="KW-0418">Kinase</keyword>
<keyword evidence="11 16" id="KW-1133">Transmembrane helix</keyword>
<evidence type="ECO:0000256" key="16">
    <source>
        <dbReference type="SAM" id="Phobius"/>
    </source>
</evidence>
<dbReference type="InterPro" id="IPR036890">
    <property type="entry name" value="HATPase_C_sf"/>
</dbReference>
<dbReference type="InterPro" id="IPR029095">
    <property type="entry name" value="NarX-like_N"/>
</dbReference>
<gene>
    <name evidence="18" type="ORF">LPW39_08885</name>
</gene>
<dbReference type="SUPFAM" id="SSF55781">
    <property type="entry name" value="GAF domain-like"/>
    <property type="match status" value="1"/>
</dbReference>
<dbReference type="InterPro" id="IPR042295">
    <property type="entry name" value="NarX-like_N_sf"/>
</dbReference>
<dbReference type="SUPFAM" id="SSF55874">
    <property type="entry name" value="ATPase domain of HSP90 chaperone/DNA topoisomerase II/histidine kinase"/>
    <property type="match status" value="1"/>
</dbReference>
<organism evidence="18 19">
    <name type="scientific">Comamonas koreensis</name>
    <dbReference type="NCBI Taxonomy" id="160825"/>
    <lineage>
        <taxon>Bacteria</taxon>
        <taxon>Pseudomonadati</taxon>
        <taxon>Pseudomonadota</taxon>
        <taxon>Betaproteobacteria</taxon>
        <taxon>Burkholderiales</taxon>
        <taxon>Comamonadaceae</taxon>
        <taxon>Comamonas</taxon>
    </lineage>
</organism>
<evidence type="ECO:0000256" key="13">
    <source>
        <dbReference type="ARBA" id="ARBA00023136"/>
    </source>
</evidence>
<dbReference type="PANTHER" id="PTHR24421">
    <property type="entry name" value="NITRATE/NITRITE SENSOR PROTEIN NARX-RELATED"/>
    <property type="match status" value="1"/>
</dbReference>
<keyword evidence="10 14" id="KW-0067">ATP-binding</keyword>
<evidence type="ECO:0000256" key="7">
    <source>
        <dbReference type="ARBA" id="ARBA00022692"/>
    </source>
</evidence>
<evidence type="ECO:0000313" key="18">
    <source>
        <dbReference type="EMBL" id="MCD2165246.1"/>
    </source>
</evidence>
<dbReference type="InterPro" id="IPR050482">
    <property type="entry name" value="Sensor_HK_TwoCompSys"/>
</dbReference>
<keyword evidence="4 14" id="KW-0997">Cell inner membrane</keyword>
<keyword evidence="8 14" id="KW-0547">Nucleotide-binding</keyword>
<dbReference type="GO" id="GO:0005886">
    <property type="term" value="C:plasma membrane"/>
    <property type="evidence" value="ECO:0007669"/>
    <property type="project" value="UniProtKB-SubCell"/>
</dbReference>
<dbReference type="Pfam" id="PF00672">
    <property type="entry name" value="HAMP"/>
    <property type="match status" value="1"/>
</dbReference>
<keyword evidence="3 14" id="KW-1003">Cell membrane</keyword>
<dbReference type="InterPro" id="IPR003018">
    <property type="entry name" value="GAF"/>
</dbReference>
<dbReference type="EMBL" id="JAJNCT010000009">
    <property type="protein sequence ID" value="MCD2165246.1"/>
    <property type="molecule type" value="Genomic_DNA"/>
</dbReference>
<dbReference type="Gene3D" id="6.10.340.10">
    <property type="match status" value="1"/>
</dbReference>
<keyword evidence="19" id="KW-1185">Reference proteome</keyword>
<keyword evidence="13 14" id="KW-0472">Membrane</keyword>
<evidence type="ECO:0000256" key="11">
    <source>
        <dbReference type="ARBA" id="ARBA00022989"/>
    </source>
</evidence>
<reference evidence="18 19" key="1">
    <citation type="submission" date="2021-11" db="EMBL/GenBank/DDBJ databases">
        <title>Genome sequence.</title>
        <authorList>
            <person name="Sun Q."/>
        </authorList>
    </citation>
    <scope>NUCLEOTIDE SEQUENCE [LARGE SCALE GENOMIC DNA]</scope>
    <source>
        <strain evidence="18 19">KCTC 12005</strain>
    </source>
</reference>
<evidence type="ECO:0000256" key="1">
    <source>
        <dbReference type="ARBA" id="ARBA00000085"/>
    </source>
</evidence>
<evidence type="ECO:0000256" key="12">
    <source>
        <dbReference type="ARBA" id="ARBA00023012"/>
    </source>
</evidence>
<dbReference type="CDD" id="cd16917">
    <property type="entry name" value="HATPase_UhpB-NarQ-NarX-like"/>
    <property type="match status" value="1"/>
</dbReference>
<dbReference type="Pfam" id="PF13675">
    <property type="entry name" value="PilJ"/>
    <property type="match status" value="1"/>
</dbReference>
<evidence type="ECO:0000259" key="17">
    <source>
        <dbReference type="PROSITE" id="PS50885"/>
    </source>
</evidence>
<feature type="coiled-coil region" evidence="15">
    <location>
        <begin position="235"/>
        <end position="262"/>
    </location>
</feature>
<dbReference type="AlphaFoldDB" id="A0AAW4XXA3"/>
<dbReference type="Proteomes" id="UP001199260">
    <property type="component" value="Unassembled WGS sequence"/>
</dbReference>
<evidence type="ECO:0000256" key="4">
    <source>
        <dbReference type="ARBA" id="ARBA00022519"/>
    </source>
</evidence>
<comment type="subcellular location">
    <subcellularLocation>
        <location evidence="2">Cell inner membrane</location>
        <topology evidence="2">Multi-pass membrane protein</topology>
    </subcellularLocation>
</comment>
<dbReference type="Gene3D" id="3.30.565.10">
    <property type="entry name" value="Histidine kinase-like ATPase, C-terminal domain"/>
    <property type="match status" value="1"/>
</dbReference>
<comment type="caution">
    <text evidence="18">The sequence shown here is derived from an EMBL/GenBank/DDBJ whole genome shotgun (WGS) entry which is preliminary data.</text>
</comment>
<dbReference type="PIRSF" id="PIRSF003167">
    <property type="entry name" value="STHK_NarX/NarQ"/>
    <property type="match status" value="1"/>
</dbReference>
<dbReference type="InterPro" id="IPR003594">
    <property type="entry name" value="HATPase_dom"/>
</dbReference>
<evidence type="ECO:0000256" key="2">
    <source>
        <dbReference type="ARBA" id="ARBA00004429"/>
    </source>
</evidence>
<dbReference type="Pfam" id="PF07730">
    <property type="entry name" value="HisKA_3"/>
    <property type="match status" value="1"/>
</dbReference>
<keyword evidence="5" id="KW-0597">Phosphoprotein</keyword>
<keyword evidence="6 14" id="KW-0808">Transferase</keyword>
<dbReference type="Pfam" id="PF02518">
    <property type="entry name" value="HATPase_c"/>
    <property type="match status" value="1"/>
</dbReference>
<dbReference type="RefSeq" id="WP_230773700.1">
    <property type="nucleotide sequence ID" value="NZ_JAJNCT010000009.1"/>
</dbReference>
<dbReference type="GO" id="GO:0005524">
    <property type="term" value="F:ATP binding"/>
    <property type="evidence" value="ECO:0007669"/>
    <property type="project" value="UniProtKB-UniRule"/>
</dbReference>
<dbReference type="SMART" id="SM00387">
    <property type="entry name" value="HATPase_c"/>
    <property type="match status" value="1"/>
</dbReference>
<name>A0AAW4XXA3_9BURK</name>
<keyword evidence="12 14" id="KW-0902">Two-component regulatory system</keyword>
<evidence type="ECO:0000256" key="14">
    <source>
        <dbReference type="PIRNR" id="PIRNR003167"/>
    </source>
</evidence>
<evidence type="ECO:0000256" key="6">
    <source>
        <dbReference type="ARBA" id="ARBA00022679"/>
    </source>
</evidence>
<dbReference type="SUPFAM" id="SSF158472">
    <property type="entry name" value="HAMP domain-like"/>
    <property type="match status" value="1"/>
</dbReference>
<dbReference type="InterPro" id="IPR016380">
    <property type="entry name" value="Sig_transdc_His_kin_NarX/NarQ"/>
</dbReference>
<feature type="domain" description="HAMP" evidence="17">
    <location>
        <begin position="191"/>
        <end position="243"/>
    </location>
</feature>
<dbReference type="Gene3D" id="1.20.120.960">
    <property type="entry name" value="Histidine kinase NarX, sensor domain"/>
    <property type="match status" value="1"/>
</dbReference>
<keyword evidence="15" id="KW-0175">Coiled coil</keyword>
<evidence type="ECO:0000256" key="15">
    <source>
        <dbReference type="SAM" id="Coils"/>
    </source>
</evidence>
<protein>
    <recommendedName>
        <fullName evidence="14">Sensor protein</fullName>
        <ecNumber evidence="14">2.7.13.3</ecNumber>
    </recommendedName>
</protein>
<evidence type="ECO:0000256" key="5">
    <source>
        <dbReference type="ARBA" id="ARBA00022553"/>
    </source>
</evidence>
<dbReference type="PROSITE" id="PS50885">
    <property type="entry name" value="HAMP"/>
    <property type="match status" value="1"/>
</dbReference>
<sequence>MKAEQQHARQRPLAVKIGAIGCALLLMALVAIGLTLRLTWSLEGGAAAVNEAGRMRMQTWQLAQALPDASPQRLALLIGQLDTSLALLEKGDAARPLSVPRDAASRAALAAVQQRWQRVRAAWQQPMGGSHAVQAEVTAQQAQSFVGEVDHLVGRIEQQLARWTTWLNTAQFVMMALAIAAALALMYAAQLLVFGPLARLQTALAQVEAGDLSVRVQADGGDEFGAVARGFNRMALRLQDLYASLERRVQQKTEHLQAERARLAVLYDGAALVAQADSLPVLAQGFAAQMRKTAQADAVALRWSDEDNRRYVLLASEGLPEEMVAAEHCVPTGDCFCGQPQAQAQTQLVALQDWRSGVPAGASRVDAGQCRRAGFVSVLSVPVRLHERMVGEVDLFFRDATTLAPDDRALLDALASHLAGGMEGLRADALQREAAVADERGLLARELHDSIAQSLAFLKIQAGLLRRDIARVPPDGARVQATLAELDTGIRESLSDVRELLLHFRTRTNAEDIVPALRTTLTKFEHQTGLPAHLQIAGEGMALPPDVQVQVLHVVQEALSNVRKHAQASQVWVEVEQGPQWAVEVRDDGQGMAQTAPALDETHVGLRIMRERAAGIGARLEIESVAGAGTCVRLSLPLLQPVAAAPLTLRSPA</sequence>
<evidence type="ECO:0000256" key="10">
    <source>
        <dbReference type="ARBA" id="ARBA00022840"/>
    </source>
</evidence>
<dbReference type="InterPro" id="IPR003660">
    <property type="entry name" value="HAMP_dom"/>
</dbReference>
<dbReference type="Gene3D" id="3.30.450.40">
    <property type="match status" value="1"/>
</dbReference>
<evidence type="ECO:0000313" key="19">
    <source>
        <dbReference type="Proteomes" id="UP001199260"/>
    </source>
</evidence>
<comment type="catalytic activity">
    <reaction evidence="1 14">
        <text>ATP + protein L-histidine = ADP + protein N-phospho-L-histidine.</text>
        <dbReference type="EC" id="2.7.13.3"/>
    </reaction>
</comment>
<dbReference type="CDD" id="cd06225">
    <property type="entry name" value="HAMP"/>
    <property type="match status" value="1"/>
</dbReference>
<feature type="transmembrane region" description="Helical" evidence="16">
    <location>
        <begin position="12"/>
        <end position="34"/>
    </location>
</feature>